<evidence type="ECO:0000259" key="2">
    <source>
        <dbReference type="Pfam" id="PF00857"/>
    </source>
</evidence>
<keyword evidence="1 3" id="KW-0378">Hydrolase</keyword>
<dbReference type="Pfam" id="PF00857">
    <property type="entry name" value="Isochorismatase"/>
    <property type="match status" value="1"/>
</dbReference>
<dbReference type="InterPro" id="IPR036380">
    <property type="entry name" value="Isochorismatase-like_sf"/>
</dbReference>
<dbReference type="SUPFAM" id="SSF52499">
    <property type="entry name" value="Isochorismatase-like hydrolases"/>
    <property type="match status" value="1"/>
</dbReference>
<evidence type="ECO:0000313" key="3">
    <source>
        <dbReference type="EMBL" id="MBB5751921.1"/>
    </source>
</evidence>
<organism evidence="3 4">
    <name type="scientific">Prosthecomicrobium pneumaticum</name>
    <dbReference type="NCBI Taxonomy" id="81895"/>
    <lineage>
        <taxon>Bacteria</taxon>
        <taxon>Pseudomonadati</taxon>
        <taxon>Pseudomonadota</taxon>
        <taxon>Alphaproteobacteria</taxon>
        <taxon>Hyphomicrobiales</taxon>
        <taxon>Kaistiaceae</taxon>
        <taxon>Prosthecomicrobium</taxon>
    </lineage>
</organism>
<keyword evidence="4" id="KW-1185">Reference proteome</keyword>
<dbReference type="InterPro" id="IPR000868">
    <property type="entry name" value="Isochorismatase-like_dom"/>
</dbReference>
<dbReference type="AlphaFoldDB" id="A0A7W9CUN6"/>
<proteinExistence type="predicted"/>
<dbReference type="PANTHER" id="PTHR43540">
    <property type="entry name" value="PEROXYUREIDOACRYLATE/UREIDOACRYLATE AMIDOHYDROLASE-RELATED"/>
    <property type="match status" value="1"/>
</dbReference>
<dbReference type="RefSeq" id="WP_183853122.1">
    <property type="nucleotide sequence ID" value="NZ_JACHOO010000002.1"/>
</dbReference>
<comment type="caution">
    <text evidence="3">The sequence shown here is derived from an EMBL/GenBank/DDBJ whole genome shotgun (WGS) entry which is preliminary data.</text>
</comment>
<dbReference type="Proteomes" id="UP000523821">
    <property type="component" value="Unassembled WGS sequence"/>
</dbReference>
<gene>
    <name evidence="3" type="ORF">GGQ63_000973</name>
</gene>
<protein>
    <submittedName>
        <fullName evidence="3">Maleamate amidohydrolase</fullName>
        <ecNumber evidence="3">3.5.1.107</ecNumber>
    </submittedName>
</protein>
<dbReference type="EMBL" id="JACHOO010000002">
    <property type="protein sequence ID" value="MBB5751921.1"/>
    <property type="molecule type" value="Genomic_DNA"/>
</dbReference>
<sequence length="207" mass="21167">MSEIDETAVYAAQGFGQSLGFEGPFALLIIDFVNGFADPATFGGGNIVAAVEATVPVLAHFRARNWPVAHTRIVFADDGSDANVFAAKVPSVLALTEAAPASAIVDALAPRPGELVVRKTLPSPFPGSGLAAWLVGKGVRTVVVAGCTTSGCVRAGVVDAMSCGFRPVVLEDCVGDRALGPHRANLFDIAQKYGDVVPSSAFLAAAG</sequence>
<feature type="domain" description="Isochorismatase-like" evidence="2">
    <location>
        <begin position="26"/>
        <end position="197"/>
    </location>
</feature>
<dbReference type="PANTHER" id="PTHR43540:SF1">
    <property type="entry name" value="ISOCHORISMATASE HYDROLASE"/>
    <property type="match status" value="1"/>
</dbReference>
<reference evidence="3 4" key="1">
    <citation type="submission" date="2020-08" db="EMBL/GenBank/DDBJ databases">
        <title>Genomic Encyclopedia of Type Strains, Phase IV (KMG-IV): sequencing the most valuable type-strain genomes for metagenomic binning, comparative biology and taxonomic classification.</title>
        <authorList>
            <person name="Goeker M."/>
        </authorList>
    </citation>
    <scope>NUCLEOTIDE SEQUENCE [LARGE SCALE GENOMIC DNA]</scope>
    <source>
        <strain evidence="3 4">DSM 16268</strain>
    </source>
</reference>
<evidence type="ECO:0000256" key="1">
    <source>
        <dbReference type="ARBA" id="ARBA00022801"/>
    </source>
</evidence>
<name>A0A7W9CUN6_9HYPH</name>
<dbReference type="EC" id="3.5.1.107" evidence="3"/>
<dbReference type="Gene3D" id="3.40.50.850">
    <property type="entry name" value="Isochorismatase-like"/>
    <property type="match status" value="1"/>
</dbReference>
<dbReference type="GO" id="GO:0016787">
    <property type="term" value="F:hydrolase activity"/>
    <property type="evidence" value="ECO:0007669"/>
    <property type="project" value="UniProtKB-KW"/>
</dbReference>
<evidence type="ECO:0000313" key="4">
    <source>
        <dbReference type="Proteomes" id="UP000523821"/>
    </source>
</evidence>
<dbReference type="InterPro" id="IPR050272">
    <property type="entry name" value="Isochorismatase-like_hydrls"/>
</dbReference>
<accession>A0A7W9CUN6</accession>